<comment type="caution">
    <text evidence="1">The sequence shown here is derived from an EMBL/GenBank/DDBJ whole genome shotgun (WGS) entry which is preliminary data.</text>
</comment>
<accession>A0A8J7QGH1</accession>
<keyword evidence="2" id="KW-1185">Reference proteome</keyword>
<dbReference type="RefSeq" id="WP_207857850.1">
    <property type="nucleotide sequence ID" value="NZ_JAFREP010000005.1"/>
</dbReference>
<reference evidence="1" key="1">
    <citation type="submission" date="2021-03" db="EMBL/GenBank/DDBJ databases">
        <authorList>
            <person name="Wang G."/>
        </authorList>
    </citation>
    <scope>NUCLEOTIDE SEQUENCE</scope>
    <source>
        <strain evidence="1">KCTC 12899</strain>
    </source>
</reference>
<evidence type="ECO:0000313" key="2">
    <source>
        <dbReference type="Proteomes" id="UP000664417"/>
    </source>
</evidence>
<dbReference type="AlphaFoldDB" id="A0A8J7QGH1"/>
<organism evidence="1 2">
    <name type="scientific">Acanthopleuribacter pedis</name>
    <dbReference type="NCBI Taxonomy" id="442870"/>
    <lineage>
        <taxon>Bacteria</taxon>
        <taxon>Pseudomonadati</taxon>
        <taxon>Acidobacteriota</taxon>
        <taxon>Holophagae</taxon>
        <taxon>Acanthopleuribacterales</taxon>
        <taxon>Acanthopleuribacteraceae</taxon>
        <taxon>Acanthopleuribacter</taxon>
    </lineage>
</organism>
<dbReference type="EMBL" id="JAFREP010000005">
    <property type="protein sequence ID" value="MBO1318203.1"/>
    <property type="molecule type" value="Genomic_DNA"/>
</dbReference>
<gene>
    <name evidence="1" type="ORF">J3U88_07040</name>
</gene>
<sequence>MAKSLQPDRKTKKILVDLENLSPGLLQVKVRWFFEAGRLETAWHAAALLVRSRADEAGLALWRAIHAAWFDQALSRGDSARCQELLGQVAPGMDARFHHTGAVQLALKTTPTRLPPAWLAGLDGSAGLPAGVARRLEARFAANFLWFHPEQKVPQEAAVFAVRLEAARRALAAFCGGDAPAARTALKALPFDSGFRDLALVLKAGLAADQNNRLPEVARRLATDSPFLPLWRVVVAARQPVTSLLVWEGRPAYERRLIAGLNGLDERDYGLLVCLRDETLAPEARLKALIPFHRELTQRDPDAAARVAHFAVQWLPLIAPDPACDAYWPRHERECLLVSAKRAEETRDRFGAAALWFELADHPENASSLDRRVAVKHGLTLLLEMERGGFDCLSFGFDVWPRLEHCVAEAPDEQDTWHLLLDWLAADVHPGPRVCRWLTRVCEEQVDSAPIMRKAWGLARHVADTDLLCRIALALASLEPAARDVRTHLIGRLQQVLVATEDPAERIKLLAAFDQCARAHLDRALFYLYDHHFNPTTEPAPLDWREKLTPLRGRATHMMRWLHQAARLGKAPDWPELDFDALGECIAWRPDAAELQQFLDDWSAWEDPELHEPLMTLAAKAWAPAMAATEEDGRLAASWVQLVETALELDWLSLADQLLKHRGDVNHACVCLLQGRLLLAQGKRVPPALLQRLDDSLFEAVAHDETELAGRIEHFFALLEEHGDG</sequence>
<proteinExistence type="predicted"/>
<name>A0A8J7QGH1_9BACT</name>
<dbReference type="Proteomes" id="UP000664417">
    <property type="component" value="Unassembled WGS sequence"/>
</dbReference>
<protein>
    <submittedName>
        <fullName evidence="1">Uncharacterized protein</fullName>
    </submittedName>
</protein>
<evidence type="ECO:0000313" key="1">
    <source>
        <dbReference type="EMBL" id="MBO1318203.1"/>
    </source>
</evidence>